<dbReference type="InterPro" id="IPR001123">
    <property type="entry name" value="LeuE-type"/>
</dbReference>
<keyword evidence="4 6" id="KW-1133">Transmembrane helix</keyword>
<keyword evidence="5 6" id="KW-0472">Membrane</keyword>
<dbReference type="PANTHER" id="PTHR30086">
    <property type="entry name" value="ARGININE EXPORTER PROTEIN ARGO"/>
    <property type="match status" value="1"/>
</dbReference>
<evidence type="ECO:0000256" key="1">
    <source>
        <dbReference type="ARBA" id="ARBA00004651"/>
    </source>
</evidence>
<reference evidence="7 8" key="1">
    <citation type="submission" date="2024-11" db="EMBL/GenBank/DDBJ databases">
        <authorList>
            <person name="Kaparullina E.N."/>
            <person name="Delegan Y.A."/>
            <person name="Doronina N.V."/>
        </authorList>
    </citation>
    <scope>NUCLEOTIDE SEQUENCE [LARGE SCALE GENOMIC DNA]</scope>
    <source>
        <strain evidence="7 8">7sh_L</strain>
    </source>
</reference>
<keyword evidence="2" id="KW-1003">Cell membrane</keyword>
<accession>A0ABW8GLN4</accession>
<dbReference type="Pfam" id="PF01810">
    <property type="entry name" value="LysE"/>
    <property type="match status" value="1"/>
</dbReference>
<dbReference type="Proteomes" id="UP001617669">
    <property type="component" value="Unassembled WGS sequence"/>
</dbReference>
<feature type="transmembrane region" description="Helical" evidence="6">
    <location>
        <begin position="151"/>
        <end position="177"/>
    </location>
</feature>
<protein>
    <submittedName>
        <fullName evidence="7">LysE family translocator</fullName>
    </submittedName>
</protein>
<comment type="caution">
    <text evidence="7">The sequence shown here is derived from an EMBL/GenBank/DDBJ whole genome shotgun (WGS) entry which is preliminary data.</text>
</comment>
<evidence type="ECO:0000256" key="4">
    <source>
        <dbReference type="ARBA" id="ARBA00022989"/>
    </source>
</evidence>
<proteinExistence type="predicted"/>
<evidence type="ECO:0000313" key="7">
    <source>
        <dbReference type="EMBL" id="MFJ5445977.1"/>
    </source>
</evidence>
<organism evidence="7 8">
    <name type="scientific">Methylobacillus methanolivorans</name>
    <dbReference type="NCBI Taxonomy" id="1848927"/>
    <lineage>
        <taxon>Bacteria</taxon>
        <taxon>Pseudomonadati</taxon>
        <taxon>Pseudomonadota</taxon>
        <taxon>Betaproteobacteria</taxon>
        <taxon>Nitrosomonadales</taxon>
        <taxon>Methylophilaceae</taxon>
        <taxon>Methylobacillus</taxon>
    </lineage>
</organism>
<keyword evidence="3 6" id="KW-0812">Transmembrane</keyword>
<evidence type="ECO:0000256" key="2">
    <source>
        <dbReference type="ARBA" id="ARBA00022475"/>
    </source>
</evidence>
<feature type="transmembrane region" description="Helical" evidence="6">
    <location>
        <begin position="189"/>
        <end position="207"/>
    </location>
</feature>
<sequence length="213" mass="22060">MLIDPGSFGMFLVAAIVLAFIPGPSVLYVLARTLAGGKQEGISSTFGTSIGGLLHVILAATGLTALLAASAHAFAIVKFIGAAYLIGLGVKMIWSATQATFQELRPGVTNGAKRAFSDGILTEAFNVKTALFFLAFIPQFLNHTLPVAPQIIVYGLICVFLNTLVDLIVVSCAVWLTPLVKGSATPAKLMSFGSGSVLVGLGIYLGLGDSMSP</sequence>
<feature type="transmembrane region" description="Helical" evidence="6">
    <location>
        <begin position="73"/>
        <end position="94"/>
    </location>
</feature>
<name>A0ABW8GLN4_9PROT</name>
<evidence type="ECO:0000256" key="5">
    <source>
        <dbReference type="ARBA" id="ARBA00023136"/>
    </source>
</evidence>
<dbReference type="PANTHER" id="PTHR30086:SF20">
    <property type="entry name" value="ARGININE EXPORTER PROTEIN ARGO-RELATED"/>
    <property type="match status" value="1"/>
</dbReference>
<dbReference type="PIRSF" id="PIRSF006324">
    <property type="entry name" value="LeuE"/>
    <property type="match status" value="1"/>
</dbReference>
<evidence type="ECO:0000256" key="3">
    <source>
        <dbReference type="ARBA" id="ARBA00022692"/>
    </source>
</evidence>
<evidence type="ECO:0000256" key="6">
    <source>
        <dbReference type="SAM" id="Phobius"/>
    </source>
</evidence>
<feature type="transmembrane region" description="Helical" evidence="6">
    <location>
        <begin position="115"/>
        <end position="139"/>
    </location>
</feature>
<dbReference type="EMBL" id="JBIWXY010000001">
    <property type="protein sequence ID" value="MFJ5445977.1"/>
    <property type="molecule type" value="Genomic_DNA"/>
</dbReference>
<evidence type="ECO:0000313" key="8">
    <source>
        <dbReference type="Proteomes" id="UP001617669"/>
    </source>
</evidence>
<dbReference type="RefSeq" id="WP_400880970.1">
    <property type="nucleotide sequence ID" value="NZ_JBIWXY010000001.1"/>
</dbReference>
<comment type="subcellular location">
    <subcellularLocation>
        <location evidence="1">Cell membrane</location>
        <topology evidence="1">Multi-pass membrane protein</topology>
    </subcellularLocation>
</comment>
<keyword evidence="8" id="KW-1185">Reference proteome</keyword>
<feature type="transmembrane region" description="Helical" evidence="6">
    <location>
        <begin position="42"/>
        <end position="67"/>
    </location>
</feature>
<feature type="transmembrane region" description="Helical" evidence="6">
    <location>
        <begin position="6"/>
        <end position="30"/>
    </location>
</feature>
<gene>
    <name evidence="7" type="ORF">ACIKP9_07015</name>
</gene>